<protein>
    <submittedName>
        <fullName evidence="4">Response regulator transcription factor</fullName>
    </submittedName>
</protein>
<dbReference type="PROSITE" id="PS50930">
    <property type="entry name" value="HTH_LYTTR"/>
    <property type="match status" value="1"/>
</dbReference>
<evidence type="ECO:0000313" key="5">
    <source>
        <dbReference type="Proteomes" id="UP000708576"/>
    </source>
</evidence>
<proteinExistence type="predicted"/>
<dbReference type="Gene3D" id="2.40.50.1020">
    <property type="entry name" value="LytTr DNA-binding domain"/>
    <property type="match status" value="1"/>
</dbReference>
<evidence type="ECO:0000259" key="2">
    <source>
        <dbReference type="PROSITE" id="PS50110"/>
    </source>
</evidence>
<organism evidence="4 5">
    <name type="scientific">Carboxylicivirga linearis</name>
    <dbReference type="NCBI Taxonomy" id="1628157"/>
    <lineage>
        <taxon>Bacteria</taxon>
        <taxon>Pseudomonadati</taxon>
        <taxon>Bacteroidota</taxon>
        <taxon>Bacteroidia</taxon>
        <taxon>Marinilabiliales</taxon>
        <taxon>Marinilabiliaceae</taxon>
        <taxon>Carboxylicivirga</taxon>
    </lineage>
</organism>
<feature type="domain" description="Response regulatory" evidence="2">
    <location>
        <begin position="6"/>
        <end position="117"/>
    </location>
</feature>
<feature type="domain" description="HTH LytTR-type" evidence="3">
    <location>
        <begin position="145"/>
        <end position="249"/>
    </location>
</feature>
<evidence type="ECO:0000313" key="4">
    <source>
        <dbReference type="EMBL" id="MBS2096986.1"/>
    </source>
</evidence>
<keyword evidence="5" id="KW-1185">Reference proteome</keyword>
<dbReference type="InterPro" id="IPR011006">
    <property type="entry name" value="CheY-like_superfamily"/>
</dbReference>
<dbReference type="SUPFAM" id="SSF52172">
    <property type="entry name" value="CheY-like"/>
    <property type="match status" value="1"/>
</dbReference>
<evidence type="ECO:0000256" key="1">
    <source>
        <dbReference type="PROSITE-ProRule" id="PRU00169"/>
    </source>
</evidence>
<dbReference type="EMBL" id="JAGUCO010000001">
    <property type="protein sequence ID" value="MBS2096986.1"/>
    <property type="molecule type" value="Genomic_DNA"/>
</dbReference>
<reference evidence="4 5" key="1">
    <citation type="journal article" date="2015" name="Int. J. Syst. Evol. Microbiol.">
        <title>Carboxylicivirga linearis sp. nov., isolated from a sea cucumber culture pond.</title>
        <authorList>
            <person name="Wang F.Q."/>
            <person name="Zhou Y.X."/>
            <person name="Lin X.Z."/>
            <person name="Chen G.J."/>
            <person name="Du Z.J."/>
        </authorList>
    </citation>
    <scope>NUCLEOTIDE SEQUENCE [LARGE SCALE GENOMIC DNA]</scope>
    <source>
        <strain evidence="4 5">FB218</strain>
    </source>
</reference>
<dbReference type="SMART" id="SM00850">
    <property type="entry name" value="LytTR"/>
    <property type="match status" value="1"/>
</dbReference>
<dbReference type="InterPro" id="IPR007492">
    <property type="entry name" value="LytTR_DNA-bd_dom"/>
</dbReference>
<gene>
    <name evidence="4" type="ORF">KEM10_01775</name>
</gene>
<evidence type="ECO:0000259" key="3">
    <source>
        <dbReference type="PROSITE" id="PS50930"/>
    </source>
</evidence>
<dbReference type="RefSeq" id="WP_212212686.1">
    <property type="nucleotide sequence ID" value="NZ_JAGUCO010000001.1"/>
</dbReference>
<keyword evidence="1" id="KW-0597">Phosphoprotein</keyword>
<dbReference type="Gene3D" id="3.40.50.2300">
    <property type="match status" value="1"/>
</dbReference>
<dbReference type="PROSITE" id="PS50110">
    <property type="entry name" value="RESPONSE_REGULATORY"/>
    <property type="match status" value="1"/>
</dbReference>
<dbReference type="Proteomes" id="UP000708576">
    <property type="component" value="Unassembled WGS sequence"/>
</dbReference>
<dbReference type="Pfam" id="PF04397">
    <property type="entry name" value="LytTR"/>
    <property type="match status" value="1"/>
</dbReference>
<dbReference type="InterPro" id="IPR046947">
    <property type="entry name" value="LytR-like"/>
</dbReference>
<dbReference type="SMART" id="SM00448">
    <property type="entry name" value="REC"/>
    <property type="match status" value="1"/>
</dbReference>
<dbReference type="PANTHER" id="PTHR37299">
    <property type="entry name" value="TRANSCRIPTIONAL REGULATOR-RELATED"/>
    <property type="match status" value="1"/>
</dbReference>
<sequence length="249" mass="29072">MSTKYKALIIDDEPLARNIIKSYLKPWANIEVVEECSNGFEALKAVREHQPDLMFLDIQMPKVNGLELMEVIDDPVHVVFTTAYDQYALKAFELNAVDYLLKPFNEKRFANAVQKVLQKLEVGENYNNQQIQTMQDQAEEKLERIVVKKGSKLEVIPLDDILYLEAQDDYVMIYTNSGHFLKAKTMKYFENHLPTENFIRIHRSYLVNAEKIKRLEPYNKDTQLAVINDDCKLKVSRTGYKKLKEVLDF</sequence>
<comment type="caution">
    <text evidence="4">The sequence shown here is derived from an EMBL/GenBank/DDBJ whole genome shotgun (WGS) entry which is preliminary data.</text>
</comment>
<dbReference type="InterPro" id="IPR001789">
    <property type="entry name" value="Sig_transdc_resp-reg_receiver"/>
</dbReference>
<accession>A0ABS5JRF5</accession>
<dbReference type="Pfam" id="PF00072">
    <property type="entry name" value="Response_reg"/>
    <property type="match status" value="1"/>
</dbReference>
<feature type="modified residue" description="4-aspartylphosphate" evidence="1">
    <location>
        <position position="57"/>
    </location>
</feature>
<dbReference type="PANTHER" id="PTHR37299:SF1">
    <property type="entry name" value="STAGE 0 SPORULATION PROTEIN A HOMOLOG"/>
    <property type="match status" value="1"/>
</dbReference>
<name>A0ABS5JRF5_9BACT</name>